<accession>K6ZGL3</accession>
<evidence type="ECO:0000313" key="1">
    <source>
        <dbReference type="EMBL" id="GAC22525.1"/>
    </source>
</evidence>
<organism evidence="1 2">
    <name type="scientific">Paraglaciecola mesophila KMM 241</name>
    <dbReference type="NCBI Taxonomy" id="1128912"/>
    <lineage>
        <taxon>Bacteria</taxon>
        <taxon>Pseudomonadati</taxon>
        <taxon>Pseudomonadota</taxon>
        <taxon>Gammaproteobacteria</taxon>
        <taxon>Alteromonadales</taxon>
        <taxon>Alteromonadaceae</taxon>
        <taxon>Paraglaciecola</taxon>
    </lineage>
</organism>
<gene>
    <name evidence="1" type="ORF">GMES_0216</name>
</gene>
<dbReference type="EMBL" id="BAEP01000004">
    <property type="protein sequence ID" value="GAC22525.1"/>
    <property type="molecule type" value="Genomic_DNA"/>
</dbReference>
<dbReference type="Proteomes" id="UP000006263">
    <property type="component" value="Unassembled WGS sequence"/>
</dbReference>
<name>K6ZGL3_9ALTE</name>
<dbReference type="AlphaFoldDB" id="K6ZGL3"/>
<evidence type="ECO:0000313" key="2">
    <source>
        <dbReference type="Proteomes" id="UP000006263"/>
    </source>
</evidence>
<protein>
    <submittedName>
        <fullName evidence="1">Uncharacterized protein</fullName>
    </submittedName>
</protein>
<sequence>MCNASKSQTLLVHLYISHRINNDSLCEVFMKQALMLKKISR</sequence>
<proteinExistence type="predicted"/>
<comment type="caution">
    <text evidence="1">The sequence shown here is derived from an EMBL/GenBank/DDBJ whole genome shotgun (WGS) entry which is preliminary data.</text>
</comment>
<reference evidence="1 2" key="1">
    <citation type="journal article" date="2017" name="Antonie Van Leeuwenhoek">
        <title>Rhizobium rhizosphaerae sp. nov., a novel species isolated from rice rhizosphere.</title>
        <authorList>
            <person name="Zhao J.J."/>
            <person name="Zhang J."/>
            <person name="Zhang R.J."/>
            <person name="Zhang C.W."/>
            <person name="Yin H.Q."/>
            <person name="Zhang X.X."/>
        </authorList>
    </citation>
    <scope>NUCLEOTIDE SEQUENCE [LARGE SCALE GENOMIC DNA]</scope>
    <source>
        <strain evidence="1 2">KMM 241</strain>
    </source>
</reference>